<comment type="caution">
    <text evidence="2">The sequence shown here is derived from an EMBL/GenBank/DDBJ whole genome shotgun (WGS) entry which is preliminary data.</text>
</comment>
<name>A0AAW2KTY3_SESRA</name>
<proteinExistence type="predicted"/>
<gene>
    <name evidence="2" type="ORF">Sradi_5859900</name>
</gene>
<protein>
    <submittedName>
        <fullName evidence="2">Uncharacterized protein</fullName>
    </submittedName>
</protein>
<evidence type="ECO:0000256" key="1">
    <source>
        <dbReference type="SAM" id="MobiDB-lite"/>
    </source>
</evidence>
<dbReference type="EMBL" id="JACGWJ010000027">
    <property type="protein sequence ID" value="KAL0309176.1"/>
    <property type="molecule type" value="Genomic_DNA"/>
</dbReference>
<accession>A0AAW2KTY3</accession>
<reference evidence="2" key="1">
    <citation type="submission" date="2020-06" db="EMBL/GenBank/DDBJ databases">
        <authorList>
            <person name="Li T."/>
            <person name="Hu X."/>
            <person name="Zhang T."/>
            <person name="Song X."/>
            <person name="Zhang H."/>
            <person name="Dai N."/>
            <person name="Sheng W."/>
            <person name="Hou X."/>
            <person name="Wei L."/>
        </authorList>
    </citation>
    <scope>NUCLEOTIDE SEQUENCE</scope>
    <source>
        <strain evidence="2">G02</strain>
        <tissue evidence="2">Leaf</tissue>
    </source>
</reference>
<organism evidence="2">
    <name type="scientific">Sesamum radiatum</name>
    <name type="common">Black benniseed</name>
    <dbReference type="NCBI Taxonomy" id="300843"/>
    <lineage>
        <taxon>Eukaryota</taxon>
        <taxon>Viridiplantae</taxon>
        <taxon>Streptophyta</taxon>
        <taxon>Embryophyta</taxon>
        <taxon>Tracheophyta</taxon>
        <taxon>Spermatophyta</taxon>
        <taxon>Magnoliopsida</taxon>
        <taxon>eudicotyledons</taxon>
        <taxon>Gunneridae</taxon>
        <taxon>Pentapetalae</taxon>
        <taxon>asterids</taxon>
        <taxon>lamiids</taxon>
        <taxon>Lamiales</taxon>
        <taxon>Pedaliaceae</taxon>
        <taxon>Sesamum</taxon>
    </lineage>
</organism>
<feature type="compositionally biased region" description="Polar residues" evidence="1">
    <location>
        <begin position="35"/>
        <end position="44"/>
    </location>
</feature>
<feature type="compositionally biased region" description="Low complexity" evidence="1">
    <location>
        <begin position="1"/>
        <end position="14"/>
    </location>
</feature>
<reference evidence="2" key="2">
    <citation type="journal article" date="2024" name="Plant">
        <title>Genomic evolution and insights into agronomic trait innovations of Sesamum species.</title>
        <authorList>
            <person name="Miao H."/>
            <person name="Wang L."/>
            <person name="Qu L."/>
            <person name="Liu H."/>
            <person name="Sun Y."/>
            <person name="Le M."/>
            <person name="Wang Q."/>
            <person name="Wei S."/>
            <person name="Zheng Y."/>
            <person name="Lin W."/>
            <person name="Duan Y."/>
            <person name="Cao H."/>
            <person name="Xiong S."/>
            <person name="Wang X."/>
            <person name="Wei L."/>
            <person name="Li C."/>
            <person name="Ma Q."/>
            <person name="Ju M."/>
            <person name="Zhao R."/>
            <person name="Li G."/>
            <person name="Mu C."/>
            <person name="Tian Q."/>
            <person name="Mei H."/>
            <person name="Zhang T."/>
            <person name="Gao T."/>
            <person name="Zhang H."/>
        </authorList>
    </citation>
    <scope>NUCLEOTIDE SEQUENCE</scope>
    <source>
        <strain evidence="2">G02</strain>
    </source>
</reference>
<dbReference type="AlphaFoldDB" id="A0AAW2KTY3"/>
<sequence>MPPTTTAGGSTPAPLVQTPPPLRVVGPTADPPRRNTPSDTSTEELSPALLGAIQQIVSAAIWE</sequence>
<evidence type="ECO:0000313" key="2">
    <source>
        <dbReference type="EMBL" id="KAL0309176.1"/>
    </source>
</evidence>
<feature type="region of interest" description="Disordered" evidence="1">
    <location>
        <begin position="1"/>
        <end position="45"/>
    </location>
</feature>